<dbReference type="Gramene" id="C.cajan_38417.t">
    <property type="protein sequence ID" value="C.cajan_38417.t"/>
    <property type="gene ID" value="C.cajan_38417"/>
</dbReference>
<dbReference type="PANTHER" id="PTHR48475">
    <property type="entry name" value="RIBONUCLEASE H"/>
    <property type="match status" value="1"/>
</dbReference>
<keyword evidence="3" id="KW-1185">Reference proteome</keyword>
<dbReference type="Gene3D" id="3.30.70.270">
    <property type="match status" value="2"/>
</dbReference>
<dbReference type="GO" id="GO:0015074">
    <property type="term" value="P:DNA integration"/>
    <property type="evidence" value="ECO:0007669"/>
    <property type="project" value="InterPro"/>
</dbReference>
<name>A0A151RD55_CAJCA</name>
<dbReference type="InterPro" id="IPR012337">
    <property type="entry name" value="RNaseH-like_sf"/>
</dbReference>
<accession>A0A151RD55</accession>
<dbReference type="InterPro" id="IPR036397">
    <property type="entry name" value="RNaseH_sf"/>
</dbReference>
<dbReference type="InterPro" id="IPR043128">
    <property type="entry name" value="Rev_trsase/Diguanyl_cyclase"/>
</dbReference>
<dbReference type="InterPro" id="IPR043502">
    <property type="entry name" value="DNA/RNA_pol_sf"/>
</dbReference>
<evidence type="ECO:0000259" key="1">
    <source>
        <dbReference type="PROSITE" id="PS50994"/>
    </source>
</evidence>
<evidence type="ECO:0000313" key="2">
    <source>
        <dbReference type="EMBL" id="KYP40512.1"/>
    </source>
</evidence>
<dbReference type="Pfam" id="PF00078">
    <property type="entry name" value="RVT_1"/>
    <property type="match status" value="1"/>
</dbReference>
<dbReference type="GO" id="GO:0004523">
    <property type="term" value="F:RNA-DNA hybrid ribonuclease activity"/>
    <property type="evidence" value="ECO:0007669"/>
    <property type="project" value="InterPro"/>
</dbReference>
<dbReference type="InterPro" id="IPR041588">
    <property type="entry name" value="Integrase_H2C2"/>
</dbReference>
<dbReference type="CDD" id="cd09279">
    <property type="entry name" value="RNase_HI_like"/>
    <property type="match status" value="1"/>
</dbReference>
<dbReference type="Gene3D" id="3.10.10.10">
    <property type="entry name" value="HIV Type 1 Reverse Transcriptase, subunit A, domain 1"/>
    <property type="match status" value="1"/>
</dbReference>
<dbReference type="Gene3D" id="1.10.340.70">
    <property type="match status" value="1"/>
</dbReference>
<organism evidence="2 3">
    <name type="scientific">Cajanus cajan</name>
    <name type="common">Pigeon pea</name>
    <name type="synonym">Cajanus indicus</name>
    <dbReference type="NCBI Taxonomy" id="3821"/>
    <lineage>
        <taxon>Eukaryota</taxon>
        <taxon>Viridiplantae</taxon>
        <taxon>Streptophyta</taxon>
        <taxon>Embryophyta</taxon>
        <taxon>Tracheophyta</taxon>
        <taxon>Spermatophyta</taxon>
        <taxon>Magnoliopsida</taxon>
        <taxon>eudicotyledons</taxon>
        <taxon>Gunneridae</taxon>
        <taxon>Pentapetalae</taxon>
        <taxon>rosids</taxon>
        <taxon>fabids</taxon>
        <taxon>Fabales</taxon>
        <taxon>Fabaceae</taxon>
        <taxon>Papilionoideae</taxon>
        <taxon>50 kb inversion clade</taxon>
        <taxon>NPAAA clade</taxon>
        <taxon>indigoferoid/millettioid clade</taxon>
        <taxon>Phaseoleae</taxon>
        <taxon>Cajanus</taxon>
    </lineage>
</organism>
<protein>
    <submittedName>
        <fullName evidence="2">Retrovirus-related Pol polyprotein from transposon 297 family</fullName>
    </submittedName>
</protein>
<gene>
    <name evidence="2" type="ORF">KK1_038150</name>
</gene>
<dbReference type="AlphaFoldDB" id="A0A151RD55"/>
<dbReference type="EMBL" id="KQ483830">
    <property type="protein sequence ID" value="KYP40512.1"/>
    <property type="molecule type" value="Genomic_DNA"/>
</dbReference>
<dbReference type="SUPFAM" id="SSF56672">
    <property type="entry name" value="DNA/RNA polymerases"/>
    <property type="match status" value="1"/>
</dbReference>
<dbReference type="InterPro" id="IPR041577">
    <property type="entry name" value="RT_RNaseH_2"/>
</dbReference>
<dbReference type="Proteomes" id="UP000075243">
    <property type="component" value="Unassembled WGS sequence"/>
</dbReference>
<dbReference type="InterPro" id="IPR002156">
    <property type="entry name" value="RNaseH_domain"/>
</dbReference>
<dbReference type="InterPro" id="IPR000477">
    <property type="entry name" value="RT_dom"/>
</dbReference>
<dbReference type="Pfam" id="PF17921">
    <property type="entry name" value="Integrase_H2C2"/>
    <property type="match status" value="1"/>
</dbReference>
<sequence>MGQFDHRPAPAEDVKEVEVMEGRNVKIGTSLTLEDEEKLVRVLKNNVSAFAWHSSDMPDIDPDFLCHKLALDPSAKAVIQKRRKFGEEKQRAIAEETQKLVMAGHVREIQYPTWLANVVMMRKSSGKWRMCTDFTDLNKACPKDSYPLPNIDCLNAGATYQRLMDKVLVNQLGRNVEAYVDDMVVKSESVNRHFDDLQELFDTIGKYQLKLNPDKCSFGVRAGKFLGFLLTHRGIEENPDKCSTIINMRSPSTVKEVQMASLSRFLSKSADKALLLFQYLRKNDRFAWTNECEEAFSELKRSLASLPILTRPRLNLPLLIYISASDRVFSAVLVQEQEGSQVPVYFMSRVLQGAEARYQKIEKLALAILVTARKLRHYFQSYEVTVRTDHPIRQILQKPDLAGRMMKWSIELLEYSIKYEPRGAFKAQALADFVMDGAGIVLEGPGGILLEQSLRFEFRASNNQAEYEALLAGMALAKEMGATSLSARSDSQLITGQVAGAFQAKDPQLAKYLEKVKLLSENFREFTLNHVPREQNSRADLLSKLASTKKPGATRSVIQETLAQPSINEQQESVLFIQEEIDSWMGPYIAYLTRGELPEDKKEASLIQRESARVMDEVHSGMCGSHIGGRALVYKVARAGYFWPSLRNDCVNWVQKCDGFSDNGTQFASARVRDFCQQIGIRMTFTSVEHPQSNGQAESANKVILSGLKKRVQDSGASWVEELPRVLWSYHTTVHSSTQDTPFNLVYGTDAMITIEITEPSVRATTFSEEESDQGRRVDLVLIAETRERARINQVAAQRRAVFKYNTKVVPRDFVVGDLVLKRAQLTQIRNKLSPKWVGPYKIDDVVGKGAYRLRTLDGGMIPRTWNATNLRFYYS</sequence>
<dbReference type="PANTHER" id="PTHR48475:SF2">
    <property type="entry name" value="RIBONUCLEASE H"/>
    <property type="match status" value="1"/>
</dbReference>
<proteinExistence type="predicted"/>
<dbReference type="Pfam" id="PF13456">
    <property type="entry name" value="RVT_3"/>
    <property type="match status" value="1"/>
</dbReference>
<dbReference type="GO" id="GO:0003676">
    <property type="term" value="F:nucleic acid binding"/>
    <property type="evidence" value="ECO:0007669"/>
    <property type="project" value="InterPro"/>
</dbReference>
<dbReference type="InterPro" id="IPR001584">
    <property type="entry name" value="Integrase_cat-core"/>
</dbReference>
<dbReference type="CDD" id="cd09274">
    <property type="entry name" value="RNase_HI_RT_Ty3"/>
    <property type="match status" value="1"/>
</dbReference>
<dbReference type="Gene3D" id="3.10.20.370">
    <property type="match status" value="1"/>
</dbReference>
<reference evidence="2" key="1">
    <citation type="journal article" date="2012" name="Nat. Biotechnol.">
        <title>Draft genome sequence of pigeonpea (Cajanus cajan), an orphan legume crop of resource-poor farmers.</title>
        <authorList>
            <person name="Varshney R.K."/>
            <person name="Chen W."/>
            <person name="Li Y."/>
            <person name="Bharti A.K."/>
            <person name="Saxena R.K."/>
            <person name="Schlueter J.A."/>
            <person name="Donoghue M.T."/>
            <person name="Azam S."/>
            <person name="Fan G."/>
            <person name="Whaley A.M."/>
            <person name="Farmer A.D."/>
            <person name="Sheridan J."/>
            <person name="Iwata A."/>
            <person name="Tuteja R."/>
            <person name="Penmetsa R.V."/>
            <person name="Wu W."/>
            <person name="Upadhyaya H.D."/>
            <person name="Yang S.P."/>
            <person name="Shah T."/>
            <person name="Saxena K.B."/>
            <person name="Michael T."/>
            <person name="McCombie W.R."/>
            <person name="Yang B."/>
            <person name="Zhang G."/>
            <person name="Yang H."/>
            <person name="Wang J."/>
            <person name="Spillane C."/>
            <person name="Cook D.R."/>
            <person name="May G.D."/>
            <person name="Xu X."/>
            <person name="Jackson S.A."/>
        </authorList>
    </citation>
    <scope>NUCLEOTIDE SEQUENCE [LARGE SCALE GENOMIC DNA]</scope>
</reference>
<evidence type="ECO:0000313" key="3">
    <source>
        <dbReference type="Proteomes" id="UP000075243"/>
    </source>
</evidence>
<dbReference type="SUPFAM" id="SSF53098">
    <property type="entry name" value="Ribonuclease H-like"/>
    <property type="match status" value="2"/>
</dbReference>
<dbReference type="CDD" id="cd01647">
    <property type="entry name" value="RT_LTR"/>
    <property type="match status" value="1"/>
</dbReference>
<dbReference type="PROSITE" id="PS50994">
    <property type="entry name" value="INTEGRASE"/>
    <property type="match status" value="1"/>
</dbReference>
<dbReference type="Pfam" id="PF17919">
    <property type="entry name" value="RT_RNaseH_2"/>
    <property type="match status" value="1"/>
</dbReference>
<dbReference type="Gene3D" id="3.30.420.10">
    <property type="entry name" value="Ribonuclease H-like superfamily/Ribonuclease H"/>
    <property type="match status" value="2"/>
</dbReference>
<feature type="domain" description="Integrase catalytic" evidence="1">
    <location>
        <begin position="661"/>
        <end position="750"/>
    </location>
</feature>